<dbReference type="eggNOG" id="KOG1075">
    <property type="taxonomic scope" value="Eukaryota"/>
</dbReference>
<dbReference type="AlphaFoldDB" id="A0A1U7X3Y0"/>
<proteinExistence type="predicted"/>
<dbReference type="Gene3D" id="3.30.70.270">
    <property type="match status" value="1"/>
</dbReference>
<evidence type="ECO:0000313" key="2">
    <source>
        <dbReference type="Proteomes" id="UP000189701"/>
    </source>
</evidence>
<feature type="domain" description="Reverse transcriptase" evidence="1">
    <location>
        <begin position="142"/>
        <end position="216"/>
    </location>
</feature>
<name>A0A1U7X3Y0_NICSY</name>
<evidence type="ECO:0000313" key="3">
    <source>
        <dbReference type="RefSeq" id="XP_009786812.1"/>
    </source>
</evidence>
<dbReference type="InterPro" id="IPR043128">
    <property type="entry name" value="Rev_trsase/Diguanyl_cyclase"/>
</dbReference>
<sequence length="338" mass="39843">MFARLYEELEDKGGDKRLYRLAKVRERKARDLDQVKCIKDEDDKVLIDEALIRRRWYSYFHKLLNEEGDRHIMLGELEHSESRQDFGYCRRITVEEVEGAMRKMCRGRATGPDEIPVEFWKSAGRAGLEWLTRIFNVVFKTKKVWERVVEARVRRCVSISENQFGFMPGHLTTEVIHLVKRLMEQYREMKKDLHMVFIDLEKTYDKVPREVLWRCLEGSALSPFLFSLVMDVLLRHIQWEVPWCMLFADDIVLIDETRSGVNAGLEVWRQTLESKDFKLSRTKTKYLECNFSDGTHDADVEVKLDAQVIPKRASFKYLGSIIQGNREIDEDVAHRNGS</sequence>
<dbReference type="InterPro" id="IPR000477">
    <property type="entry name" value="RT_dom"/>
</dbReference>
<dbReference type="Proteomes" id="UP000189701">
    <property type="component" value="Unplaced"/>
</dbReference>
<keyword evidence="2" id="KW-1185">Reference proteome</keyword>
<protein>
    <submittedName>
        <fullName evidence="3">Uncharacterized protein LOC104234874</fullName>
    </submittedName>
</protein>
<dbReference type="InterPro" id="IPR043502">
    <property type="entry name" value="DNA/RNA_pol_sf"/>
</dbReference>
<dbReference type="PANTHER" id="PTHR19446">
    <property type="entry name" value="REVERSE TRANSCRIPTASES"/>
    <property type="match status" value="1"/>
</dbReference>
<organism evidence="2 3">
    <name type="scientific">Nicotiana sylvestris</name>
    <name type="common">Wood tobacco</name>
    <name type="synonym">South American tobacco</name>
    <dbReference type="NCBI Taxonomy" id="4096"/>
    <lineage>
        <taxon>Eukaryota</taxon>
        <taxon>Viridiplantae</taxon>
        <taxon>Streptophyta</taxon>
        <taxon>Embryophyta</taxon>
        <taxon>Tracheophyta</taxon>
        <taxon>Spermatophyta</taxon>
        <taxon>Magnoliopsida</taxon>
        <taxon>eudicotyledons</taxon>
        <taxon>Gunneridae</taxon>
        <taxon>Pentapetalae</taxon>
        <taxon>asterids</taxon>
        <taxon>lamiids</taxon>
        <taxon>Solanales</taxon>
        <taxon>Solanaceae</taxon>
        <taxon>Nicotianoideae</taxon>
        <taxon>Nicotianeae</taxon>
        <taxon>Nicotiana</taxon>
    </lineage>
</organism>
<dbReference type="SUPFAM" id="SSF56672">
    <property type="entry name" value="DNA/RNA polymerases"/>
    <property type="match status" value="1"/>
</dbReference>
<reference evidence="2" key="1">
    <citation type="journal article" date="2013" name="Genome Biol.">
        <title>Reference genomes and transcriptomes of Nicotiana sylvestris and Nicotiana tomentosiformis.</title>
        <authorList>
            <person name="Sierro N."/>
            <person name="Battey J.N."/>
            <person name="Ouadi S."/>
            <person name="Bovet L."/>
            <person name="Goepfert S."/>
            <person name="Bakaher N."/>
            <person name="Peitsch M.C."/>
            <person name="Ivanov N.V."/>
        </authorList>
    </citation>
    <scope>NUCLEOTIDE SEQUENCE [LARGE SCALE GENOMIC DNA]</scope>
</reference>
<evidence type="ECO:0000259" key="1">
    <source>
        <dbReference type="Pfam" id="PF00078"/>
    </source>
</evidence>
<accession>A0A1U7X3Y0</accession>
<dbReference type="CDD" id="cd01650">
    <property type="entry name" value="RT_nLTR_like"/>
    <property type="match status" value="1"/>
</dbReference>
<dbReference type="STRING" id="4096.A0A1U7X3Y0"/>
<feature type="non-terminal residue" evidence="3">
    <location>
        <position position="338"/>
    </location>
</feature>
<feature type="domain" description="Reverse transcriptase" evidence="1">
    <location>
        <begin position="217"/>
        <end position="321"/>
    </location>
</feature>
<dbReference type="RefSeq" id="XP_009786812.1">
    <property type="nucleotide sequence ID" value="XM_009788510.1"/>
</dbReference>
<reference evidence="3" key="2">
    <citation type="submission" date="2025-08" db="UniProtKB">
        <authorList>
            <consortium name="RefSeq"/>
        </authorList>
    </citation>
    <scope>IDENTIFICATION</scope>
    <source>
        <tissue evidence="3">Leaf</tissue>
    </source>
</reference>
<dbReference type="Pfam" id="PF00078">
    <property type="entry name" value="RVT_1"/>
    <property type="match status" value="2"/>
</dbReference>
<gene>
    <name evidence="3" type="primary">LOC104234874</name>
</gene>